<evidence type="ECO:0000313" key="2">
    <source>
        <dbReference type="EMBL" id="SUG70190.1"/>
    </source>
</evidence>
<accession>A0A379UPJ2</accession>
<evidence type="ECO:0000313" key="3">
    <source>
        <dbReference type="Proteomes" id="UP000255534"/>
    </source>
</evidence>
<evidence type="ECO:0000256" key="1">
    <source>
        <dbReference type="SAM" id="SignalP"/>
    </source>
</evidence>
<organism evidence="2 3">
    <name type="scientific">Salmonella enterica I</name>
    <dbReference type="NCBI Taxonomy" id="59201"/>
    <lineage>
        <taxon>Bacteria</taxon>
        <taxon>Pseudomonadati</taxon>
        <taxon>Pseudomonadota</taxon>
        <taxon>Gammaproteobacteria</taxon>
        <taxon>Enterobacterales</taxon>
        <taxon>Enterobacteriaceae</taxon>
        <taxon>Salmonella</taxon>
    </lineage>
</organism>
<feature type="chain" id="PRO_5016763197" evidence="1">
    <location>
        <begin position="20"/>
        <end position="49"/>
    </location>
</feature>
<dbReference type="AlphaFoldDB" id="A0A379UPJ2"/>
<name>A0A379UPJ2_SALET</name>
<dbReference type="Proteomes" id="UP000255534">
    <property type="component" value="Unassembled WGS sequence"/>
</dbReference>
<feature type="signal peptide" evidence="1">
    <location>
        <begin position="1"/>
        <end position="19"/>
    </location>
</feature>
<reference evidence="2 3" key="1">
    <citation type="submission" date="2018-06" db="EMBL/GenBank/DDBJ databases">
        <authorList>
            <consortium name="Pathogen Informatics"/>
            <person name="Doyle S."/>
        </authorList>
    </citation>
    <scope>NUCLEOTIDE SEQUENCE [LARGE SCALE GENOMIC DNA]</scope>
    <source>
        <strain evidence="2 3">NCTC5798</strain>
    </source>
</reference>
<protein>
    <submittedName>
        <fullName evidence="2">Periplasmic protein</fullName>
    </submittedName>
</protein>
<dbReference type="EMBL" id="UGXK01000001">
    <property type="protein sequence ID" value="SUG70190.1"/>
    <property type="molecule type" value="Genomic_DNA"/>
</dbReference>
<gene>
    <name evidence="2" type="ORF">NCTC5798_01292</name>
</gene>
<keyword evidence="1" id="KW-0732">Signal</keyword>
<proteinExistence type="predicted"/>
<sequence length="49" mass="5806">MKLQVAAFLSFLIMPYALADDQGGLKKTWHRRRLMLLRMVIAVRMMQKK</sequence>